<dbReference type="Gene3D" id="3.30.200.20">
    <property type="entry name" value="Phosphorylase Kinase, domain 1"/>
    <property type="match status" value="1"/>
</dbReference>
<dbReference type="InterPro" id="IPR002575">
    <property type="entry name" value="Aminoglycoside_PTrfase"/>
</dbReference>
<dbReference type="InterPro" id="IPR051678">
    <property type="entry name" value="AGP_Transferase"/>
</dbReference>
<comment type="caution">
    <text evidence="2">The sequence shown here is derived from an EMBL/GenBank/DDBJ whole genome shotgun (WGS) entry which is preliminary data.</text>
</comment>
<reference evidence="2 3" key="1">
    <citation type="submission" date="2020-07" db="EMBL/GenBank/DDBJ databases">
        <title>MOT database genomes.</title>
        <authorList>
            <person name="Joseph S."/>
            <person name="Aduse-Opoku J."/>
            <person name="Hashim A."/>
            <person name="Wade W."/>
            <person name="Curtis M."/>
        </authorList>
    </citation>
    <scope>NUCLEOTIDE SEQUENCE [LARGE SCALE GENOMIC DNA]</scope>
    <source>
        <strain evidence="2 3">DSM 100099</strain>
    </source>
</reference>
<dbReference type="PANTHER" id="PTHR21310:SF15">
    <property type="entry name" value="AMINOGLYCOSIDE PHOSPHOTRANSFERASE DOMAIN-CONTAINING PROTEIN"/>
    <property type="match status" value="1"/>
</dbReference>
<dbReference type="EMBL" id="JACBYE010000001">
    <property type="protein sequence ID" value="NYS92103.1"/>
    <property type="molecule type" value="Genomic_DNA"/>
</dbReference>
<accession>A0A853ERQ5</accession>
<organism evidence="2 3">
    <name type="scientific">Sanguibacter inulinus</name>
    <dbReference type="NCBI Taxonomy" id="60922"/>
    <lineage>
        <taxon>Bacteria</taxon>
        <taxon>Bacillati</taxon>
        <taxon>Actinomycetota</taxon>
        <taxon>Actinomycetes</taxon>
        <taxon>Micrococcales</taxon>
        <taxon>Sanguibacteraceae</taxon>
        <taxon>Sanguibacter</taxon>
    </lineage>
</organism>
<evidence type="ECO:0000259" key="1">
    <source>
        <dbReference type="Pfam" id="PF01636"/>
    </source>
</evidence>
<dbReference type="PANTHER" id="PTHR21310">
    <property type="entry name" value="AMINOGLYCOSIDE PHOSPHOTRANSFERASE-RELATED-RELATED"/>
    <property type="match status" value="1"/>
</dbReference>
<evidence type="ECO:0000313" key="3">
    <source>
        <dbReference type="Proteomes" id="UP000561011"/>
    </source>
</evidence>
<keyword evidence="3" id="KW-1185">Reference proteome</keyword>
<proteinExistence type="predicted"/>
<sequence length="389" mass="41384">MEPTSTGGRLDTPGPPALVCRSGRCQDGRVPTETTPAATLPHAVVPEAARPPAVLPTDADGVVGALAAVVAPLVAELGEVVATDKLDGGMFATTYRITFAGGEKAVAKMAPTAVEKLMTYEKDILSTEAAVYRLAAEHPDLLMPQVLLFDTSHEHVSSDVLVASYLDGVPWHTLTDLTSEQRLEVEGRLGAYMTRLHAVTGDAFGYPASPSLQAPTWREAFGRMVSGVLDDAATWGVDLPAGRMTEALERHGHELDVVRTPTLVHTDLWEGNIFLDPDTLEIVGVIDTERAIFADPLYELVGASQFGDGGAPAPIAAGYVAAGGHLDTTESLASGNLTSDDVRILLYRCYMYSILLVEPAPRGYKGEWVETNRITLLAKLGTTLDLLLG</sequence>
<feature type="domain" description="Aminoglycoside phosphotransferase" evidence="1">
    <location>
        <begin position="88"/>
        <end position="330"/>
    </location>
</feature>
<keyword evidence="2" id="KW-0808">Transferase</keyword>
<gene>
    <name evidence="2" type="ORF">HZZ10_00925</name>
</gene>
<dbReference type="Gene3D" id="3.90.1200.10">
    <property type="match status" value="1"/>
</dbReference>
<dbReference type="SUPFAM" id="SSF56112">
    <property type="entry name" value="Protein kinase-like (PK-like)"/>
    <property type="match status" value="1"/>
</dbReference>
<dbReference type="GO" id="GO:0016740">
    <property type="term" value="F:transferase activity"/>
    <property type="evidence" value="ECO:0007669"/>
    <property type="project" value="UniProtKB-KW"/>
</dbReference>
<dbReference type="Pfam" id="PF01636">
    <property type="entry name" value="APH"/>
    <property type="match status" value="1"/>
</dbReference>
<name>A0A853ERQ5_9MICO</name>
<evidence type="ECO:0000313" key="2">
    <source>
        <dbReference type="EMBL" id="NYS92103.1"/>
    </source>
</evidence>
<dbReference type="InterPro" id="IPR011009">
    <property type="entry name" value="Kinase-like_dom_sf"/>
</dbReference>
<protein>
    <submittedName>
        <fullName evidence="2">Aminoglycoside phosphotransferase family protein</fullName>
    </submittedName>
</protein>
<dbReference type="Proteomes" id="UP000561011">
    <property type="component" value="Unassembled WGS sequence"/>
</dbReference>
<dbReference type="AlphaFoldDB" id="A0A853ERQ5"/>